<evidence type="ECO:0008006" key="4">
    <source>
        <dbReference type="Google" id="ProtNLM"/>
    </source>
</evidence>
<protein>
    <recommendedName>
        <fullName evidence="4">VIT domain-containing protein</fullName>
    </recommendedName>
</protein>
<keyword evidence="1" id="KW-0732">Signal</keyword>
<dbReference type="EMBL" id="JAUCMV010000005">
    <property type="protein sequence ID" value="KAK0399115.1"/>
    <property type="molecule type" value="Genomic_DNA"/>
</dbReference>
<accession>A0AA39H4J3</accession>
<dbReference type="Proteomes" id="UP001175271">
    <property type="component" value="Unassembled WGS sequence"/>
</dbReference>
<feature type="chain" id="PRO_5041346805" description="VIT domain-containing protein" evidence="1">
    <location>
        <begin position="18"/>
        <end position="148"/>
    </location>
</feature>
<name>A0AA39H4J3_9BILA</name>
<proteinExistence type="predicted"/>
<gene>
    <name evidence="2" type="ORF">QR680_002905</name>
</gene>
<reference evidence="2" key="1">
    <citation type="submission" date="2023-06" db="EMBL/GenBank/DDBJ databases">
        <title>Genomic analysis of the entomopathogenic nematode Steinernema hermaphroditum.</title>
        <authorList>
            <person name="Schwarz E.M."/>
            <person name="Heppert J.K."/>
            <person name="Baniya A."/>
            <person name="Schwartz H.T."/>
            <person name="Tan C.-H."/>
            <person name="Antoshechkin I."/>
            <person name="Sternberg P.W."/>
            <person name="Goodrich-Blair H."/>
            <person name="Dillman A.R."/>
        </authorList>
    </citation>
    <scope>NUCLEOTIDE SEQUENCE</scope>
    <source>
        <strain evidence="2">PS9179</strain>
        <tissue evidence="2">Whole animal</tissue>
    </source>
</reference>
<comment type="caution">
    <text evidence="2">The sequence shown here is derived from an EMBL/GenBank/DDBJ whole genome shotgun (WGS) entry which is preliminary data.</text>
</comment>
<evidence type="ECO:0000256" key="1">
    <source>
        <dbReference type="SAM" id="SignalP"/>
    </source>
</evidence>
<evidence type="ECO:0000313" key="2">
    <source>
        <dbReference type="EMBL" id="KAK0399115.1"/>
    </source>
</evidence>
<dbReference type="AlphaFoldDB" id="A0AA39H4J3"/>
<evidence type="ECO:0000313" key="3">
    <source>
        <dbReference type="Proteomes" id="UP001175271"/>
    </source>
</evidence>
<organism evidence="2 3">
    <name type="scientific">Steinernema hermaphroditum</name>
    <dbReference type="NCBI Taxonomy" id="289476"/>
    <lineage>
        <taxon>Eukaryota</taxon>
        <taxon>Metazoa</taxon>
        <taxon>Ecdysozoa</taxon>
        <taxon>Nematoda</taxon>
        <taxon>Chromadorea</taxon>
        <taxon>Rhabditida</taxon>
        <taxon>Tylenchina</taxon>
        <taxon>Panagrolaimomorpha</taxon>
        <taxon>Strongyloidoidea</taxon>
        <taxon>Steinernematidae</taxon>
        <taxon>Steinernema</taxon>
    </lineage>
</organism>
<feature type="signal peptide" evidence="1">
    <location>
        <begin position="1"/>
        <end position="17"/>
    </location>
</feature>
<keyword evidence="3" id="KW-1185">Reference proteome</keyword>
<sequence>MGRLLVLLLSVLALSSAVNRSNFKTCDQSGFCKRHRNPASKVEYAVIADSVKINETSVNAVLMRTENELHLTVPRLEDSTIRVLIDENANALRARYQPLDALARERYQQRIAEFDVTKGSVAVNVASGHTISVPFRIDVQKKDDLFSV</sequence>